<evidence type="ECO:0000256" key="5">
    <source>
        <dbReference type="ARBA" id="ARBA00011664"/>
    </source>
</evidence>
<dbReference type="InterPro" id="IPR041010">
    <property type="entry name" value="Znf-ACC"/>
</dbReference>
<comment type="similarity">
    <text evidence="20">Belongs to the AccD/PCCB family.</text>
</comment>
<dbReference type="PANTHER" id="PTHR42853">
    <property type="entry name" value="ACETYL-COENZYME A CARBOXYLASE CARBOXYL TRANSFERASE SUBUNIT ALPHA"/>
    <property type="match status" value="1"/>
</dbReference>
<evidence type="ECO:0000259" key="22">
    <source>
        <dbReference type="PROSITE" id="PS50989"/>
    </source>
</evidence>
<name>A0ABN3IEB0_9ACTN</name>
<comment type="caution">
    <text evidence="23">The sequence shown here is derived from an EMBL/GenBank/DDBJ whole genome shotgun (WGS) entry which is preliminary data.</text>
</comment>
<evidence type="ECO:0000256" key="6">
    <source>
        <dbReference type="ARBA" id="ARBA00022490"/>
    </source>
</evidence>
<dbReference type="PROSITE" id="PS50980">
    <property type="entry name" value="COA_CT_NTER"/>
    <property type="match status" value="1"/>
</dbReference>
<dbReference type="RefSeq" id="WP_344586939.1">
    <property type="nucleotide sequence ID" value="NZ_BAAARW010000002.1"/>
</dbReference>
<comment type="similarity">
    <text evidence="3">In the C-terminal section; belongs to the AccA family.</text>
</comment>
<keyword evidence="7 19" id="KW-0444">Lipid biosynthesis</keyword>
<dbReference type="InterPro" id="IPR000438">
    <property type="entry name" value="Acetyl_CoA_COase_Trfase_b_su"/>
</dbReference>
<evidence type="ECO:0000256" key="20">
    <source>
        <dbReference type="HAMAP-Rule" id="MF_01395"/>
    </source>
</evidence>
<reference evidence="23 24" key="1">
    <citation type="journal article" date="2019" name="Int. J. Syst. Evol. Microbiol.">
        <title>The Global Catalogue of Microorganisms (GCM) 10K type strain sequencing project: providing services to taxonomists for standard genome sequencing and annotation.</title>
        <authorList>
            <consortium name="The Broad Institute Genomics Platform"/>
            <consortium name="The Broad Institute Genome Sequencing Center for Infectious Disease"/>
            <person name="Wu L."/>
            <person name="Ma J."/>
        </authorList>
    </citation>
    <scope>NUCLEOTIDE SEQUENCE [LARGE SCALE GENOMIC DNA]</scope>
    <source>
        <strain evidence="23 24">JCM 3325</strain>
    </source>
</reference>
<protein>
    <recommendedName>
        <fullName evidence="19 20">Multifunctional fusion protein</fullName>
    </recommendedName>
    <domain>
        <recommendedName>
            <fullName evidence="19">Acetyl-coenzyme A carboxylase carboxyl transferase subunit alpha</fullName>
            <shortName evidence="19">ACCase subunit alpha</shortName>
            <shortName evidence="19">Acetyl-CoA carboxylase carboxyltransferase subunit alpha</shortName>
            <ecNumber evidence="19">2.1.3.15</ecNumber>
        </recommendedName>
    </domain>
    <domain>
        <recommendedName>
            <fullName evidence="20">Acetyl-coenzyme A carboxylase carboxyl transferase subunit beta</fullName>
            <shortName evidence="20">ACCase subunit beta</shortName>
            <shortName evidence="20">Acetyl-CoA carboxylase carboxyltransferase subunit beta</shortName>
        </recommendedName>
    </domain>
</protein>
<gene>
    <name evidence="20" type="primary">accD</name>
    <name evidence="19" type="synonym">accA</name>
    <name evidence="23" type="ORF">GCM10010191_07340</name>
</gene>
<organism evidence="23 24">
    <name type="scientific">Actinomadura vinacea</name>
    <dbReference type="NCBI Taxonomy" id="115336"/>
    <lineage>
        <taxon>Bacteria</taxon>
        <taxon>Bacillati</taxon>
        <taxon>Actinomycetota</taxon>
        <taxon>Actinomycetes</taxon>
        <taxon>Streptosporangiales</taxon>
        <taxon>Thermomonosporaceae</taxon>
        <taxon>Actinomadura</taxon>
    </lineage>
</organism>
<comment type="subunit">
    <text evidence="19">Acetyl-CoA carboxylase is a heterohexamer composed of biotin carboxyl carrier protein (AccB), biotin carboxylase (AccC) and two subunits each of ACCase subunit alpha (AccA) and ACCase subunit beta (AccD).</text>
</comment>
<feature type="zinc finger region" description="C4-type" evidence="20">
    <location>
        <begin position="8"/>
        <end position="30"/>
    </location>
</feature>
<dbReference type="NCBIfam" id="TIGR00515">
    <property type="entry name" value="accD"/>
    <property type="match status" value="1"/>
</dbReference>
<dbReference type="SUPFAM" id="SSF52096">
    <property type="entry name" value="ClpP/crotonase"/>
    <property type="match status" value="2"/>
</dbReference>
<dbReference type="NCBIfam" id="NF041504">
    <property type="entry name" value="AccA_sub"/>
    <property type="match status" value="1"/>
</dbReference>
<dbReference type="InterPro" id="IPR011762">
    <property type="entry name" value="COA_CT_N"/>
</dbReference>
<dbReference type="PRINTS" id="PR01070">
    <property type="entry name" value="ACCCTRFRASEB"/>
</dbReference>
<comment type="catalytic activity">
    <reaction evidence="18 19">
        <text>N(6)-carboxybiotinyl-L-lysyl-[protein] + acetyl-CoA = N(6)-biotinyl-L-lysyl-[protein] + malonyl-CoA</text>
        <dbReference type="Rhea" id="RHEA:54728"/>
        <dbReference type="Rhea" id="RHEA-COMP:10505"/>
        <dbReference type="Rhea" id="RHEA-COMP:10506"/>
        <dbReference type="ChEBI" id="CHEBI:57288"/>
        <dbReference type="ChEBI" id="CHEBI:57384"/>
        <dbReference type="ChEBI" id="CHEBI:83144"/>
        <dbReference type="ChEBI" id="CHEBI:83145"/>
        <dbReference type="EC" id="2.1.3.15"/>
    </reaction>
</comment>
<comment type="cofactor">
    <cofactor evidence="20">
        <name>Zn(2+)</name>
        <dbReference type="ChEBI" id="CHEBI:29105"/>
    </cofactor>
    <text evidence="20">Binds 1 zinc ion per subunit.</text>
</comment>
<keyword evidence="10 19" id="KW-0547">Nucleotide-binding</keyword>
<evidence type="ECO:0000256" key="19">
    <source>
        <dbReference type="HAMAP-Rule" id="MF_00823"/>
    </source>
</evidence>
<comment type="function">
    <text evidence="17 20">Component of the acetyl coenzyme A carboxylase (ACC) complex. Biotin carboxylase (BC) catalyzes the carboxylation of biotin on its carrier protein (BCCP) and then the CO(2) group is transferred by the transcarboxylase to acetyl-CoA to form malonyl-CoA.</text>
</comment>
<keyword evidence="6 19" id="KW-0963">Cytoplasm</keyword>
<keyword evidence="24" id="KW-1185">Reference proteome</keyword>
<evidence type="ECO:0000256" key="11">
    <source>
        <dbReference type="ARBA" id="ARBA00022771"/>
    </source>
</evidence>
<comment type="subunit">
    <text evidence="5">Acetyl-CoA carboxylase is a heterotetramer composed of biotin carboxyl carrier protein (AccB), biotin carboxylase (AccC) and two subunits of ACCase subunit beta/alpha.</text>
</comment>
<dbReference type="InterPro" id="IPR001095">
    <property type="entry name" value="Acetyl_CoA_COase_a_su"/>
</dbReference>
<dbReference type="HAMAP" id="MF_01395">
    <property type="entry name" value="AcetylCoA_CT_beta"/>
    <property type="match status" value="1"/>
</dbReference>
<feature type="binding site" evidence="20">
    <location>
        <position position="8"/>
    </location>
    <ligand>
        <name>Zn(2+)</name>
        <dbReference type="ChEBI" id="CHEBI:29105"/>
    </ligand>
</feature>
<dbReference type="EC" id="2.1.3.15" evidence="19"/>
<evidence type="ECO:0000256" key="1">
    <source>
        <dbReference type="ARBA" id="ARBA00004496"/>
    </source>
</evidence>
<dbReference type="Gene3D" id="3.90.226.10">
    <property type="entry name" value="2-enoyl-CoA Hydratase, Chain A, domain 1"/>
    <property type="match status" value="2"/>
</dbReference>
<keyword evidence="14 19" id="KW-0067">ATP-binding</keyword>
<dbReference type="InterPro" id="IPR029045">
    <property type="entry name" value="ClpP/crotonase-like_dom_sf"/>
</dbReference>
<keyword evidence="8 19" id="KW-0808">Transferase</keyword>
<comment type="subcellular location">
    <subcellularLocation>
        <location evidence="1 19">Cytoplasm</location>
    </subcellularLocation>
</comment>
<evidence type="ECO:0000256" key="10">
    <source>
        <dbReference type="ARBA" id="ARBA00022741"/>
    </source>
</evidence>
<feature type="binding site" evidence="20">
    <location>
        <position position="11"/>
    </location>
    <ligand>
        <name>Zn(2+)</name>
        <dbReference type="ChEBI" id="CHEBI:29105"/>
    </ligand>
</feature>
<evidence type="ECO:0000256" key="7">
    <source>
        <dbReference type="ARBA" id="ARBA00022516"/>
    </source>
</evidence>
<dbReference type="InterPro" id="IPR011763">
    <property type="entry name" value="COA_CT_C"/>
</dbReference>
<evidence type="ECO:0000256" key="8">
    <source>
        <dbReference type="ARBA" id="ARBA00022679"/>
    </source>
</evidence>
<sequence length="553" mass="57893">MSSHWLLCPGCREMVYGRAFERAARVCPHCGHHAPLSAPERLGRLLDEGSMEPLAFAVPDADPLDFEDSEPYRERLRRTRERTGLDEAVACARGTLGGHPVVVAAMDFGFMGGSLGTAVGESITLAAELALRRRTPLIIVTASGGARMQEGVFSLMQMAKTSQALAQLDQAGVLTVTVVTDPTYGGVAASFATLSDIIVAEPGARLGFAGPRVIEQTIKQSLPEGFQTAEYLLEHGIVDVISPRDRLRPTLAALLSVATRRPADAPVADAPEPAVITDPGALPELHPWDAVRAARDLGRPSTLDHIAMMTDGFVELHGDRRSADCAAMVGGLARLGDIPVMVIGTQKGGTAAELVRRNYGMPAPAGYRKAARLMRLAAKLGLPVVTLIDTAGAYPGLEAEQDGQAVAIAENLRLMAGLPVPTVAVVTGEGGSGGALALAVTNRVLMCANAVYSVISAEGCAAILWKDPAAAPRAAEALRVDARQLLEQGVIDGVVPEPEGGAGAAHAAAAALRRALTATLRDLMPLDAMNLVVDRHARFRGFGAVPATERKTA</sequence>
<evidence type="ECO:0000256" key="17">
    <source>
        <dbReference type="ARBA" id="ARBA00025280"/>
    </source>
</evidence>
<comment type="similarity">
    <text evidence="19">Belongs to the AccA family.</text>
</comment>
<evidence type="ECO:0000256" key="12">
    <source>
        <dbReference type="ARBA" id="ARBA00022832"/>
    </source>
</evidence>
<dbReference type="EMBL" id="BAAARW010000002">
    <property type="protein sequence ID" value="GAA2402401.1"/>
    <property type="molecule type" value="Genomic_DNA"/>
</dbReference>
<feature type="binding site" evidence="20">
    <location>
        <position position="30"/>
    </location>
    <ligand>
        <name>Zn(2+)</name>
        <dbReference type="ChEBI" id="CHEBI:29105"/>
    </ligand>
</feature>
<evidence type="ECO:0000313" key="24">
    <source>
        <dbReference type="Proteomes" id="UP001501231"/>
    </source>
</evidence>
<evidence type="ECO:0000256" key="18">
    <source>
        <dbReference type="ARBA" id="ARBA00049152"/>
    </source>
</evidence>
<evidence type="ECO:0000256" key="13">
    <source>
        <dbReference type="ARBA" id="ARBA00022833"/>
    </source>
</evidence>
<comment type="similarity">
    <text evidence="4">In the N-terminal section; belongs to the AccD/PCCB family.</text>
</comment>
<evidence type="ECO:0000256" key="14">
    <source>
        <dbReference type="ARBA" id="ARBA00022840"/>
    </source>
</evidence>
<comment type="pathway">
    <text evidence="2 19">Lipid metabolism; malonyl-CoA biosynthesis; malonyl-CoA from acetyl-CoA: step 1/1.</text>
</comment>
<evidence type="ECO:0000259" key="21">
    <source>
        <dbReference type="PROSITE" id="PS50980"/>
    </source>
</evidence>
<proteinExistence type="inferred from homology"/>
<keyword evidence="9 20" id="KW-0479">Metal-binding</keyword>
<dbReference type="HAMAP" id="MF_00823">
    <property type="entry name" value="AcetylCoA_CT_alpha"/>
    <property type="match status" value="1"/>
</dbReference>
<dbReference type="PROSITE" id="PS50989">
    <property type="entry name" value="COA_CT_CTER"/>
    <property type="match status" value="1"/>
</dbReference>
<dbReference type="Pfam" id="PF03255">
    <property type="entry name" value="ACCA"/>
    <property type="match status" value="1"/>
</dbReference>
<keyword evidence="16 19" id="KW-0275">Fatty acid biosynthesis</keyword>
<comment type="function">
    <text evidence="19">Component of the acetyl coenzyme A carboxylase (ACC) complex. First, biotin carboxylase catalyzes the carboxylation of biotin on its carrier protein (BCCP) and then the CO(2) group is transferred by the carboxyltransferase to acetyl-CoA to form malonyl-CoA.</text>
</comment>
<feature type="domain" description="CoA carboxyltransferase C-terminal" evidence="22">
    <location>
        <begin position="262"/>
        <end position="522"/>
    </location>
</feature>
<evidence type="ECO:0000256" key="4">
    <source>
        <dbReference type="ARBA" id="ARBA00010284"/>
    </source>
</evidence>
<evidence type="ECO:0000256" key="16">
    <source>
        <dbReference type="ARBA" id="ARBA00023160"/>
    </source>
</evidence>
<dbReference type="Pfam" id="PF17848">
    <property type="entry name" value="Zn_ribbon_ACC"/>
    <property type="match status" value="1"/>
</dbReference>
<dbReference type="Proteomes" id="UP001501231">
    <property type="component" value="Unassembled WGS sequence"/>
</dbReference>
<dbReference type="PANTHER" id="PTHR42853:SF3">
    <property type="entry name" value="ACETYL-COENZYME A CARBOXYLASE CARBOXYL TRANSFERASE SUBUNIT ALPHA, CHLOROPLASTIC"/>
    <property type="match status" value="1"/>
</dbReference>
<evidence type="ECO:0000256" key="15">
    <source>
        <dbReference type="ARBA" id="ARBA00023098"/>
    </source>
</evidence>
<feature type="domain" description="CoA carboxyltransferase N-terminal" evidence="21">
    <location>
        <begin position="4"/>
        <end position="273"/>
    </location>
</feature>
<accession>A0ABN3IEB0</accession>
<evidence type="ECO:0000313" key="23">
    <source>
        <dbReference type="EMBL" id="GAA2402401.1"/>
    </source>
</evidence>
<feature type="binding site" evidence="20">
    <location>
        <position position="27"/>
    </location>
    <ligand>
        <name>Zn(2+)</name>
        <dbReference type="ChEBI" id="CHEBI:29105"/>
    </ligand>
</feature>
<evidence type="ECO:0000256" key="9">
    <source>
        <dbReference type="ARBA" id="ARBA00022723"/>
    </source>
</evidence>
<evidence type="ECO:0000256" key="3">
    <source>
        <dbReference type="ARBA" id="ARBA00006276"/>
    </source>
</evidence>
<keyword evidence="15 19" id="KW-0443">Lipid metabolism</keyword>
<keyword evidence="13 20" id="KW-0862">Zinc</keyword>
<evidence type="ECO:0000256" key="2">
    <source>
        <dbReference type="ARBA" id="ARBA00004956"/>
    </source>
</evidence>
<keyword evidence="11 20" id="KW-0863">Zinc-finger</keyword>
<keyword evidence="12 19" id="KW-0276">Fatty acid metabolism</keyword>